<evidence type="ECO:0000313" key="2">
    <source>
        <dbReference type="EMBL" id="MBX0305244.1"/>
    </source>
</evidence>
<dbReference type="InterPro" id="IPR046739">
    <property type="entry name" value="DUF6789"/>
</dbReference>
<feature type="transmembrane region" description="Helical" evidence="1">
    <location>
        <begin position="77"/>
        <end position="101"/>
    </location>
</feature>
<dbReference type="Pfam" id="PF20587">
    <property type="entry name" value="DUF6789"/>
    <property type="match status" value="1"/>
</dbReference>
<dbReference type="Proteomes" id="UP000783863">
    <property type="component" value="Unassembled WGS sequence"/>
</dbReference>
<keyword evidence="1" id="KW-1133">Transmembrane helix</keyword>
<evidence type="ECO:0000313" key="3">
    <source>
        <dbReference type="Proteomes" id="UP000783863"/>
    </source>
</evidence>
<feature type="transmembrane region" description="Helical" evidence="1">
    <location>
        <begin position="34"/>
        <end position="57"/>
    </location>
</feature>
<reference evidence="2" key="1">
    <citation type="submission" date="2021-06" db="EMBL/GenBank/DDBJ databases">
        <title>Halomicroarcula sp. F24A a new haloarchaeum isolated from saline soil.</title>
        <authorList>
            <person name="Duran-Viseras A."/>
            <person name="Sanchez-Porro C."/>
            <person name="Ventosa A."/>
        </authorList>
    </citation>
    <scope>NUCLEOTIDE SEQUENCE</scope>
    <source>
        <strain evidence="2">F24A</strain>
    </source>
</reference>
<feature type="transmembrane region" description="Helical" evidence="1">
    <location>
        <begin position="113"/>
        <end position="134"/>
    </location>
</feature>
<evidence type="ECO:0000256" key="1">
    <source>
        <dbReference type="SAM" id="Phobius"/>
    </source>
</evidence>
<comment type="caution">
    <text evidence="2">The sequence shown here is derived from an EMBL/GenBank/DDBJ whole genome shotgun (WGS) entry which is preliminary data.</text>
</comment>
<gene>
    <name evidence="2" type="ORF">EGD98_16400</name>
</gene>
<sequence length="173" mass="18072">MPDTPPEFSESADSDAVAEDNEFDSLRGILADGVVGAAGGLVGTAMMTVVFLIAQSVGAFELTDFAILMELLGLSEVVPPVLFGFLLFLGGGMVPWPLLFASLKAYLPGESSPVSGAFFGAAMWSGFVLAFYTGQTGLSLVLYGILTLVAHVVYGIGLGAVFDYFETRPDSIV</sequence>
<accession>A0A8J7YL80</accession>
<keyword evidence="1" id="KW-0812">Transmembrane</keyword>
<dbReference type="EMBL" id="RKLQ01000003">
    <property type="protein sequence ID" value="MBX0305244.1"/>
    <property type="molecule type" value="Genomic_DNA"/>
</dbReference>
<feature type="transmembrane region" description="Helical" evidence="1">
    <location>
        <begin position="140"/>
        <end position="165"/>
    </location>
</feature>
<name>A0A8J7YL80_9EURY</name>
<keyword evidence="1" id="KW-0472">Membrane</keyword>
<protein>
    <submittedName>
        <fullName evidence="2">Uncharacterized protein</fullName>
    </submittedName>
</protein>
<organism evidence="2 3">
    <name type="scientific">Haloarcula salinisoli</name>
    <dbReference type="NCBI Taxonomy" id="2487746"/>
    <lineage>
        <taxon>Archaea</taxon>
        <taxon>Methanobacteriati</taxon>
        <taxon>Methanobacteriota</taxon>
        <taxon>Stenosarchaea group</taxon>
        <taxon>Halobacteria</taxon>
        <taxon>Halobacteriales</taxon>
        <taxon>Haloarculaceae</taxon>
        <taxon>Haloarcula</taxon>
    </lineage>
</organism>
<dbReference type="AlphaFoldDB" id="A0A8J7YL80"/>
<dbReference type="RefSeq" id="WP_220589487.1">
    <property type="nucleotide sequence ID" value="NZ_RKLQ01000003.1"/>
</dbReference>
<proteinExistence type="predicted"/>
<keyword evidence="3" id="KW-1185">Reference proteome</keyword>